<protein>
    <submittedName>
        <fullName evidence="1">Uncharacterized protein</fullName>
    </submittedName>
</protein>
<sequence>MVKTKTDSENHKNDLKDDEATIPPLYFMVRTKPNIEHHEDNNTKTNHKRKLNQSRQQHIHYSKQIISHLENVNIAYENFSTNSIDKKEANASWLKLPSVDTLPHPYLIIDKTAKPFLPFVIYEITPFENSSGHSQIPQDLIMTLMTLYQNIQEIKTNEKY</sequence>
<dbReference type="AlphaFoldDB" id="A0A9Q3BG36"/>
<dbReference type="EMBL" id="AVOT02000787">
    <property type="protein sequence ID" value="MBW0464473.1"/>
    <property type="molecule type" value="Genomic_DNA"/>
</dbReference>
<proteinExistence type="predicted"/>
<accession>A0A9Q3BG36</accession>
<dbReference type="Proteomes" id="UP000765509">
    <property type="component" value="Unassembled WGS sequence"/>
</dbReference>
<comment type="caution">
    <text evidence="1">The sequence shown here is derived from an EMBL/GenBank/DDBJ whole genome shotgun (WGS) entry which is preliminary data.</text>
</comment>
<reference evidence="1" key="1">
    <citation type="submission" date="2021-03" db="EMBL/GenBank/DDBJ databases">
        <title>Draft genome sequence of rust myrtle Austropuccinia psidii MF-1, a brazilian biotype.</title>
        <authorList>
            <person name="Quecine M.C."/>
            <person name="Pachon D.M.R."/>
            <person name="Bonatelli M.L."/>
            <person name="Correr F.H."/>
            <person name="Franceschini L.M."/>
            <person name="Leite T.F."/>
            <person name="Margarido G.R.A."/>
            <person name="Almeida C.A."/>
            <person name="Ferrarezi J.A."/>
            <person name="Labate C.A."/>
        </authorList>
    </citation>
    <scope>NUCLEOTIDE SEQUENCE</scope>
    <source>
        <strain evidence="1">MF-1</strain>
    </source>
</reference>
<name>A0A9Q3BG36_9BASI</name>
<keyword evidence="2" id="KW-1185">Reference proteome</keyword>
<evidence type="ECO:0000313" key="2">
    <source>
        <dbReference type="Proteomes" id="UP000765509"/>
    </source>
</evidence>
<organism evidence="1 2">
    <name type="scientific">Austropuccinia psidii MF-1</name>
    <dbReference type="NCBI Taxonomy" id="1389203"/>
    <lineage>
        <taxon>Eukaryota</taxon>
        <taxon>Fungi</taxon>
        <taxon>Dikarya</taxon>
        <taxon>Basidiomycota</taxon>
        <taxon>Pucciniomycotina</taxon>
        <taxon>Pucciniomycetes</taxon>
        <taxon>Pucciniales</taxon>
        <taxon>Sphaerophragmiaceae</taxon>
        <taxon>Austropuccinia</taxon>
    </lineage>
</organism>
<evidence type="ECO:0000313" key="1">
    <source>
        <dbReference type="EMBL" id="MBW0464473.1"/>
    </source>
</evidence>
<gene>
    <name evidence="1" type="ORF">O181_004188</name>
</gene>